<dbReference type="OrthoDB" id="2559672at2"/>
<sequence length="281" mass="30607">MDSSFKGILYPARLPTFHRLSAPGDVEHLVAWFWIPEWDIEPGRTSRQQLIAFPACNLVVQQDVVELAGPTTRTSHQDLSGRGWAVGALLLPAAVPFFTGDPGSLRDVRVALDCPELRGPVSAAMGGTNPEGRGENAVTAFSGWLAERIPAVPEEGLLANAMAELIGSRDDVVRIEDAAERLAVSPRTLQRLAKKYVGLSPSALIRRRRLQEAADRSRTHPELDLAAVAAEFGYADQAHLANDFQRFLEFTPSNYRRSVGRDPRLEPGQEPGRASGTAPGR</sequence>
<evidence type="ECO:0000256" key="2">
    <source>
        <dbReference type="ARBA" id="ARBA00023125"/>
    </source>
</evidence>
<dbReference type="PROSITE" id="PS00041">
    <property type="entry name" value="HTH_ARAC_FAMILY_1"/>
    <property type="match status" value="1"/>
</dbReference>
<organism evidence="6 7">
    <name type="scientific">Arthrobacter livingstonensis</name>
    <dbReference type="NCBI Taxonomy" id="670078"/>
    <lineage>
        <taxon>Bacteria</taxon>
        <taxon>Bacillati</taxon>
        <taxon>Actinomycetota</taxon>
        <taxon>Actinomycetes</taxon>
        <taxon>Micrococcales</taxon>
        <taxon>Micrococcaceae</taxon>
        <taxon>Arthrobacter</taxon>
    </lineage>
</organism>
<feature type="domain" description="HTH araC/xylS-type" evidence="5">
    <location>
        <begin position="156"/>
        <end position="258"/>
    </location>
</feature>
<gene>
    <name evidence="6" type="ORF">CVV68_08335</name>
</gene>
<dbReference type="InterPro" id="IPR050204">
    <property type="entry name" value="AraC_XylS_family_regulators"/>
</dbReference>
<evidence type="ECO:0000313" key="7">
    <source>
        <dbReference type="Proteomes" id="UP000247832"/>
    </source>
</evidence>
<dbReference type="Proteomes" id="UP000247832">
    <property type="component" value="Unassembled WGS sequence"/>
</dbReference>
<keyword evidence="3" id="KW-0804">Transcription</keyword>
<dbReference type="InterPro" id="IPR009057">
    <property type="entry name" value="Homeodomain-like_sf"/>
</dbReference>
<keyword evidence="7" id="KW-1185">Reference proteome</keyword>
<dbReference type="GO" id="GO:0043565">
    <property type="term" value="F:sequence-specific DNA binding"/>
    <property type="evidence" value="ECO:0007669"/>
    <property type="project" value="InterPro"/>
</dbReference>
<protein>
    <submittedName>
        <fullName evidence="6">DNA-binding protein</fullName>
    </submittedName>
</protein>
<accession>A0A2V5LBG0</accession>
<dbReference type="AlphaFoldDB" id="A0A2V5LBG0"/>
<name>A0A2V5LBG0_9MICC</name>
<feature type="region of interest" description="Disordered" evidence="4">
    <location>
        <begin position="255"/>
        <end position="281"/>
    </location>
</feature>
<keyword evidence="1" id="KW-0805">Transcription regulation</keyword>
<dbReference type="InterPro" id="IPR018060">
    <property type="entry name" value="HTH_AraC"/>
</dbReference>
<comment type="caution">
    <text evidence="6">The sequence shown here is derived from an EMBL/GenBank/DDBJ whole genome shotgun (WGS) entry which is preliminary data.</text>
</comment>
<evidence type="ECO:0000259" key="5">
    <source>
        <dbReference type="PROSITE" id="PS01124"/>
    </source>
</evidence>
<dbReference type="PROSITE" id="PS01124">
    <property type="entry name" value="HTH_ARAC_FAMILY_2"/>
    <property type="match status" value="1"/>
</dbReference>
<dbReference type="InterPro" id="IPR018062">
    <property type="entry name" value="HTH_AraC-typ_CS"/>
</dbReference>
<dbReference type="SMART" id="SM00342">
    <property type="entry name" value="HTH_ARAC"/>
    <property type="match status" value="1"/>
</dbReference>
<evidence type="ECO:0000256" key="3">
    <source>
        <dbReference type="ARBA" id="ARBA00023163"/>
    </source>
</evidence>
<reference evidence="6 7" key="1">
    <citation type="submission" date="2018-05" db="EMBL/GenBank/DDBJ databases">
        <title>Genetic diversity of glacier-inhabiting Cryobacterium bacteria in China and description of Cryobacterium mengkeensis sp. nov. and Arthrobacter glacialis sp. nov.</title>
        <authorList>
            <person name="Liu Q."/>
            <person name="Xin Y.-H."/>
        </authorList>
    </citation>
    <scope>NUCLEOTIDE SEQUENCE [LARGE SCALE GENOMIC DNA]</scope>
    <source>
        <strain evidence="6 7">LI2</strain>
    </source>
</reference>
<dbReference type="SUPFAM" id="SSF46689">
    <property type="entry name" value="Homeodomain-like"/>
    <property type="match status" value="1"/>
</dbReference>
<dbReference type="Pfam" id="PF12833">
    <property type="entry name" value="HTH_18"/>
    <property type="match status" value="1"/>
</dbReference>
<evidence type="ECO:0000256" key="1">
    <source>
        <dbReference type="ARBA" id="ARBA00023015"/>
    </source>
</evidence>
<dbReference type="Pfam" id="PF20240">
    <property type="entry name" value="DUF6597"/>
    <property type="match status" value="1"/>
</dbReference>
<dbReference type="PANTHER" id="PTHR46796">
    <property type="entry name" value="HTH-TYPE TRANSCRIPTIONAL ACTIVATOR RHAS-RELATED"/>
    <property type="match status" value="1"/>
</dbReference>
<evidence type="ECO:0000256" key="4">
    <source>
        <dbReference type="SAM" id="MobiDB-lite"/>
    </source>
</evidence>
<keyword evidence="2 6" id="KW-0238">DNA-binding</keyword>
<dbReference type="EMBL" id="QJVD01000007">
    <property type="protein sequence ID" value="PYI67864.1"/>
    <property type="molecule type" value="Genomic_DNA"/>
</dbReference>
<dbReference type="Gene3D" id="1.10.10.60">
    <property type="entry name" value="Homeodomain-like"/>
    <property type="match status" value="1"/>
</dbReference>
<evidence type="ECO:0000313" key="6">
    <source>
        <dbReference type="EMBL" id="PYI67864.1"/>
    </source>
</evidence>
<dbReference type="RefSeq" id="WP_110500539.1">
    <property type="nucleotide sequence ID" value="NZ_QJVD01000007.1"/>
</dbReference>
<dbReference type="GO" id="GO:0003700">
    <property type="term" value="F:DNA-binding transcription factor activity"/>
    <property type="evidence" value="ECO:0007669"/>
    <property type="project" value="InterPro"/>
</dbReference>
<proteinExistence type="predicted"/>
<dbReference type="InterPro" id="IPR046532">
    <property type="entry name" value="DUF6597"/>
</dbReference>